<dbReference type="Proteomes" id="UP000828390">
    <property type="component" value="Unassembled WGS sequence"/>
</dbReference>
<reference evidence="1" key="1">
    <citation type="journal article" date="2019" name="bioRxiv">
        <title>The Genome of the Zebra Mussel, Dreissena polymorpha: A Resource for Invasive Species Research.</title>
        <authorList>
            <person name="McCartney M.A."/>
            <person name="Auch B."/>
            <person name="Kono T."/>
            <person name="Mallez S."/>
            <person name="Zhang Y."/>
            <person name="Obille A."/>
            <person name="Becker A."/>
            <person name="Abrahante J.E."/>
            <person name="Garbe J."/>
            <person name="Badalamenti J.P."/>
            <person name="Herman A."/>
            <person name="Mangelson H."/>
            <person name="Liachko I."/>
            <person name="Sullivan S."/>
            <person name="Sone E.D."/>
            <person name="Koren S."/>
            <person name="Silverstein K.A.T."/>
            <person name="Beckman K.B."/>
            <person name="Gohl D.M."/>
        </authorList>
    </citation>
    <scope>NUCLEOTIDE SEQUENCE</scope>
    <source>
        <strain evidence="1">Duluth1</strain>
        <tissue evidence="1">Whole animal</tissue>
    </source>
</reference>
<protein>
    <submittedName>
        <fullName evidence="1">Uncharacterized protein</fullName>
    </submittedName>
</protein>
<evidence type="ECO:0000313" key="1">
    <source>
        <dbReference type="EMBL" id="KAH3855118.1"/>
    </source>
</evidence>
<keyword evidence="2" id="KW-1185">Reference proteome</keyword>
<name>A0A9D4R5L7_DREPO</name>
<reference evidence="1" key="2">
    <citation type="submission" date="2020-11" db="EMBL/GenBank/DDBJ databases">
        <authorList>
            <person name="McCartney M.A."/>
            <person name="Auch B."/>
            <person name="Kono T."/>
            <person name="Mallez S."/>
            <person name="Becker A."/>
            <person name="Gohl D.M."/>
            <person name="Silverstein K.A.T."/>
            <person name="Koren S."/>
            <person name="Bechman K.B."/>
            <person name="Herman A."/>
            <person name="Abrahante J.E."/>
            <person name="Garbe J."/>
        </authorList>
    </citation>
    <scope>NUCLEOTIDE SEQUENCE</scope>
    <source>
        <strain evidence="1">Duluth1</strain>
        <tissue evidence="1">Whole animal</tissue>
    </source>
</reference>
<dbReference type="EMBL" id="JAIWYP010000003">
    <property type="protein sequence ID" value="KAH3855118.1"/>
    <property type="molecule type" value="Genomic_DNA"/>
</dbReference>
<sequence length="56" mass="6171">MSQSPEDSLTGAAWHSDSRKFVTGGTKGQFYQCVSAGLHNTGSKICEWDIFTKRAF</sequence>
<evidence type="ECO:0000313" key="2">
    <source>
        <dbReference type="Proteomes" id="UP000828390"/>
    </source>
</evidence>
<organism evidence="1 2">
    <name type="scientific">Dreissena polymorpha</name>
    <name type="common">Zebra mussel</name>
    <name type="synonym">Mytilus polymorpha</name>
    <dbReference type="NCBI Taxonomy" id="45954"/>
    <lineage>
        <taxon>Eukaryota</taxon>
        <taxon>Metazoa</taxon>
        <taxon>Spiralia</taxon>
        <taxon>Lophotrochozoa</taxon>
        <taxon>Mollusca</taxon>
        <taxon>Bivalvia</taxon>
        <taxon>Autobranchia</taxon>
        <taxon>Heteroconchia</taxon>
        <taxon>Euheterodonta</taxon>
        <taxon>Imparidentia</taxon>
        <taxon>Neoheterodontei</taxon>
        <taxon>Myida</taxon>
        <taxon>Dreissenoidea</taxon>
        <taxon>Dreissenidae</taxon>
        <taxon>Dreissena</taxon>
    </lineage>
</organism>
<dbReference type="AlphaFoldDB" id="A0A9D4R5L7"/>
<accession>A0A9D4R5L7</accession>
<proteinExistence type="predicted"/>
<gene>
    <name evidence="1" type="ORF">DPMN_097679</name>
</gene>
<comment type="caution">
    <text evidence="1">The sequence shown here is derived from an EMBL/GenBank/DDBJ whole genome shotgun (WGS) entry which is preliminary data.</text>
</comment>